<dbReference type="InterPro" id="IPR036890">
    <property type="entry name" value="HATPase_C_sf"/>
</dbReference>
<keyword evidence="4" id="KW-1185">Reference proteome</keyword>
<name>A0A2A9EFU8_9MICO</name>
<comment type="caution">
    <text evidence="3">The sequence shown here is derived from an EMBL/GenBank/DDBJ whole genome shotgun (WGS) entry which is preliminary data.</text>
</comment>
<proteinExistence type="predicted"/>
<evidence type="ECO:0000256" key="1">
    <source>
        <dbReference type="ARBA" id="ARBA00022801"/>
    </source>
</evidence>
<evidence type="ECO:0000259" key="2">
    <source>
        <dbReference type="PROSITE" id="PS50112"/>
    </source>
</evidence>
<dbReference type="Pfam" id="PF13581">
    <property type="entry name" value="HATPase_c_2"/>
    <property type="match status" value="1"/>
</dbReference>
<dbReference type="InterPro" id="IPR035965">
    <property type="entry name" value="PAS-like_dom_sf"/>
</dbReference>
<dbReference type="CDD" id="cd00130">
    <property type="entry name" value="PAS"/>
    <property type="match status" value="1"/>
</dbReference>
<dbReference type="PANTHER" id="PTHR43156">
    <property type="entry name" value="STAGE II SPORULATION PROTEIN E-RELATED"/>
    <property type="match status" value="1"/>
</dbReference>
<dbReference type="Pfam" id="PF13426">
    <property type="entry name" value="PAS_9"/>
    <property type="match status" value="1"/>
</dbReference>
<dbReference type="AlphaFoldDB" id="A0A2A9EFU8"/>
<evidence type="ECO:0000313" key="4">
    <source>
        <dbReference type="Proteomes" id="UP000221394"/>
    </source>
</evidence>
<dbReference type="Gene3D" id="3.30.450.40">
    <property type="match status" value="1"/>
</dbReference>
<dbReference type="NCBIfam" id="TIGR00229">
    <property type="entry name" value="sensory_box"/>
    <property type="match status" value="1"/>
</dbReference>
<dbReference type="InterPro" id="IPR000014">
    <property type="entry name" value="PAS"/>
</dbReference>
<gene>
    <name evidence="3" type="ORF">ATL41_1847</name>
</gene>
<protein>
    <submittedName>
        <fullName evidence="3">PAS domain S-box-containing protein</fullName>
    </submittedName>
</protein>
<dbReference type="SUPFAM" id="SSF55785">
    <property type="entry name" value="PYP-like sensor domain (PAS domain)"/>
    <property type="match status" value="1"/>
</dbReference>
<dbReference type="InterPro" id="IPR001932">
    <property type="entry name" value="PPM-type_phosphatase-like_dom"/>
</dbReference>
<dbReference type="PROSITE" id="PS50112">
    <property type="entry name" value="PAS"/>
    <property type="match status" value="1"/>
</dbReference>
<dbReference type="Gene3D" id="3.60.40.10">
    <property type="entry name" value="PPM-type phosphatase domain"/>
    <property type="match status" value="1"/>
</dbReference>
<organism evidence="3 4">
    <name type="scientific">Flavimobilis soli</name>
    <dbReference type="NCBI Taxonomy" id="442709"/>
    <lineage>
        <taxon>Bacteria</taxon>
        <taxon>Bacillati</taxon>
        <taxon>Actinomycetota</taxon>
        <taxon>Actinomycetes</taxon>
        <taxon>Micrococcales</taxon>
        <taxon>Jonesiaceae</taxon>
        <taxon>Flavimobilis</taxon>
    </lineage>
</organism>
<dbReference type="RefSeq" id="WP_169924540.1">
    <property type="nucleotide sequence ID" value="NZ_PDJH01000001.1"/>
</dbReference>
<accession>A0A2A9EFU8</accession>
<feature type="domain" description="PAS" evidence="2">
    <location>
        <begin position="30"/>
        <end position="62"/>
    </location>
</feature>
<dbReference type="InterPro" id="IPR003594">
    <property type="entry name" value="HATPase_dom"/>
</dbReference>
<reference evidence="3 4" key="1">
    <citation type="submission" date="2017-10" db="EMBL/GenBank/DDBJ databases">
        <title>Sequencing the genomes of 1000 actinobacteria strains.</title>
        <authorList>
            <person name="Klenk H.-P."/>
        </authorList>
    </citation>
    <scope>NUCLEOTIDE SEQUENCE [LARGE SCALE GENOMIC DNA]</scope>
    <source>
        <strain evidence="3 4">DSM 21574</strain>
    </source>
</reference>
<dbReference type="InterPro" id="IPR036457">
    <property type="entry name" value="PPM-type-like_dom_sf"/>
</dbReference>
<dbReference type="SMART" id="SM00331">
    <property type="entry name" value="PP2C_SIG"/>
    <property type="match status" value="1"/>
</dbReference>
<dbReference type="SUPFAM" id="SSF55874">
    <property type="entry name" value="ATPase domain of HSP90 chaperone/DNA topoisomerase II/histidine kinase"/>
    <property type="match status" value="1"/>
</dbReference>
<dbReference type="CDD" id="cd16936">
    <property type="entry name" value="HATPase_RsbW-like"/>
    <property type="match status" value="1"/>
</dbReference>
<dbReference type="Gene3D" id="3.30.565.10">
    <property type="entry name" value="Histidine kinase-like ATPase, C-terminal domain"/>
    <property type="match status" value="1"/>
</dbReference>
<dbReference type="InterPro" id="IPR052016">
    <property type="entry name" value="Bact_Sigma-Reg"/>
</dbReference>
<dbReference type="InterPro" id="IPR029016">
    <property type="entry name" value="GAF-like_dom_sf"/>
</dbReference>
<keyword evidence="1" id="KW-0378">Hydrolase</keyword>
<evidence type="ECO:0000313" key="3">
    <source>
        <dbReference type="EMBL" id="PFG37099.1"/>
    </source>
</evidence>
<dbReference type="GO" id="GO:0016791">
    <property type="term" value="F:phosphatase activity"/>
    <property type="evidence" value="ECO:0007669"/>
    <property type="project" value="TreeGrafter"/>
</dbReference>
<sequence length="714" mass="76314">MNHPEAHRITPGDAGAALRAVAATRAGVGITVLEVDGPLLRIVWVNDRFTEVTGHPSSEVVGHEPREFLRERWNDDAFASLAQRVRKGEAAEVTLPFRKPQGDSVWLHLRLTSATQVGTDVGSEHWVATFDDVSDAMARHASLQESFAEERRAREGLSLLVRISGLLTETDASEVLSVVSTELAGSVASWAGFLLVSNHLELTAGVGPFDMSGMPERGAREVPPEPASVGPVDRASGGAVLHLLGGRLHDAILDLSLGYPEGSAAHRVQKAVLGDDPSLVLTAPRVRVMAIPGSRAVLGLLVIAPPEGTEPEDLDDDVRTLLDVIVRRVALAVENARLHAREHQLASALQRAMLPEQADVPGLDVWSYYSPNVEHAQVGGDWYDIVGISDDVAGIVIGDVVGHDVEAAAVMGQLRSVVRAYAFELTDPAKVLERTDKLVRGLGLARAASLVYGTLTRLADADAPEDDRRWRFEYSRAGHLPPILLRDGSATQLAQGAGALVGFGNRARTVGTVELRPGDTVVLYTDGLIERRDRGLRDGLQALLEVAGRSVASDAAGIGEELVSALAERPEDDVAVVVVRLPSRRRAGNPADGPRSRRWSLPSEPGSIARARHALLRTVQAWGLGNAANAELVVSELVANAVLHGWGTIVLRLFDTGDGLRIEVEDANPAPPVIMNGHPHGVGGYGVQIVDRLADWGWRPSVVGKIVWAKLSSV</sequence>
<dbReference type="Proteomes" id="UP000221394">
    <property type="component" value="Unassembled WGS sequence"/>
</dbReference>
<dbReference type="Gene3D" id="3.30.450.20">
    <property type="entry name" value="PAS domain"/>
    <property type="match status" value="1"/>
</dbReference>
<dbReference type="Pfam" id="PF07228">
    <property type="entry name" value="SpoIIE"/>
    <property type="match status" value="1"/>
</dbReference>
<dbReference type="EMBL" id="PDJH01000001">
    <property type="protein sequence ID" value="PFG37099.1"/>
    <property type="molecule type" value="Genomic_DNA"/>
</dbReference>
<dbReference type="PANTHER" id="PTHR43156:SF2">
    <property type="entry name" value="STAGE II SPORULATION PROTEIN E"/>
    <property type="match status" value="1"/>
</dbReference>
<dbReference type="SUPFAM" id="SSF81606">
    <property type="entry name" value="PP2C-like"/>
    <property type="match status" value="1"/>
</dbReference>